<proteinExistence type="predicted"/>
<dbReference type="OrthoDB" id="4307712at2"/>
<sequence>MRIARRPLYSSAVAVVLAAALLATVTACSSGDGGSKPLKALRHLPADANASKQVTYVDNVRIRKLSAADPKRFATIAQLTSPLLSGYRGGPWGQTLKESQIDTAVDTAAAGHWDGSFDAAAVTASLKKSGYTSTERDGGQVWKPAGSGPAFAVSDDEIRYATDAARFSAADPGDSASLAGKEEYRLVAGCLGDVYRADFNALSTTEPVRLSALGQQADDSGKNTETLCAAVKDQATADRLAAKLRSVVKDRSPRFDGTTVTVTKGDHPVVSATVPDTAAQRPGRLLLTDFQLWTAVGEL</sequence>
<dbReference type="PROSITE" id="PS51257">
    <property type="entry name" value="PROKAR_LIPOPROTEIN"/>
    <property type="match status" value="1"/>
</dbReference>
<evidence type="ECO:0000313" key="2">
    <source>
        <dbReference type="EMBL" id="SHN08655.1"/>
    </source>
</evidence>
<protein>
    <recommendedName>
        <fullName evidence="4">Lipoprotein</fullName>
    </recommendedName>
</protein>
<keyword evidence="3" id="KW-1185">Reference proteome</keyword>
<gene>
    <name evidence="2" type="ORF">SAMN05216499_12037</name>
</gene>
<accession>A0A1M7NX36</accession>
<dbReference type="STRING" id="310782.SAMN05216499_12037"/>
<evidence type="ECO:0000313" key="3">
    <source>
        <dbReference type="Proteomes" id="UP000184111"/>
    </source>
</evidence>
<name>A0A1M7NX36_9ACTN</name>
<feature type="chain" id="PRO_5013223787" description="Lipoprotein" evidence="1">
    <location>
        <begin position="30"/>
        <end position="299"/>
    </location>
</feature>
<keyword evidence="1" id="KW-0732">Signal</keyword>
<evidence type="ECO:0000256" key="1">
    <source>
        <dbReference type="SAM" id="SignalP"/>
    </source>
</evidence>
<dbReference type="RefSeq" id="WP_073501324.1">
    <property type="nucleotide sequence ID" value="NZ_FRBI01000020.1"/>
</dbReference>
<feature type="signal peptide" evidence="1">
    <location>
        <begin position="1"/>
        <end position="29"/>
    </location>
</feature>
<reference evidence="2 3" key="1">
    <citation type="submission" date="2016-11" db="EMBL/GenBank/DDBJ databases">
        <authorList>
            <person name="Jaros S."/>
            <person name="Januszkiewicz K."/>
            <person name="Wedrychowicz H."/>
        </authorList>
    </citation>
    <scope>NUCLEOTIDE SEQUENCE [LARGE SCALE GENOMIC DNA]</scope>
    <source>
        <strain evidence="2 3">CGMCC 4.2025</strain>
    </source>
</reference>
<dbReference type="EMBL" id="FRBI01000020">
    <property type="protein sequence ID" value="SHN08655.1"/>
    <property type="molecule type" value="Genomic_DNA"/>
</dbReference>
<organism evidence="2 3">
    <name type="scientific">Actinacidiphila paucisporea</name>
    <dbReference type="NCBI Taxonomy" id="310782"/>
    <lineage>
        <taxon>Bacteria</taxon>
        <taxon>Bacillati</taxon>
        <taxon>Actinomycetota</taxon>
        <taxon>Actinomycetes</taxon>
        <taxon>Kitasatosporales</taxon>
        <taxon>Streptomycetaceae</taxon>
        <taxon>Actinacidiphila</taxon>
    </lineage>
</organism>
<dbReference type="Proteomes" id="UP000184111">
    <property type="component" value="Unassembled WGS sequence"/>
</dbReference>
<evidence type="ECO:0008006" key="4">
    <source>
        <dbReference type="Google" id="ProtNLM"/>
    </source>
</evidence>
<dbReference type="AlphaFoldDB" id="A0A1M7NX36"/>